<feature type="compositionally biased region" description="Gly residues" evidence="1">
    <location>
        <begin position="25"/>
        <end position="34"/>
    </location>
</feature>
<dbReference type="SUPFAM" id="SSF53850">
    <property type="entry name" value="Periplasmic binding protein-like II"/>
    <property type="match status" value="1"/>
</dbReference>
<protein>
    <submittedName>
        <fullName evidence="2">ABC transporter substrate-binding protein</fullName>
    </submittedName>
</protein>
<sequence>MRLREPLGEAGADRHGNGRARLVRGGPGPGGNGPLNGRTVPAHARPANVKTKREGYAMKKATTWIAVTALAVLASACGSGGQGAEGGSGQKAADPAAGQPAKIDPFRMPNPIEVTTFKSVSAGAKLTAGDTVENNQYTRYIKDKTNIDFKILWYASGTDYDQKSKLAIASGDIPDVLMVDEPTFLSLAEAGQLEDLSGVYEKYASPLTKELYASTNNKAIEKATYKGKLMGIPNISVQADAASLLWVRKDWLDKLGLQPPKSVDDIAAIAKAFVERDPDGNGKADTIGLTGSSGINVPGKAGHHNWKGLFLAYNAYPANWIKDGSGKIVYGSLSPETKQALGKLRDMYAAGLIDKEFALRKDGNQPVIAGQAGMFFGPWWSGGVVADTMTNNPKAEFEPYLIPDAKGQYNNLMVPVSNRFIVVKKGMKHPEAAVVYANTFIAAQRKTDPDSAKLDFTVSAEYWPIGNATYDYADAVERKSETLKKAMNGEIKPESLNPEMKALYDNAMIDKAKPKADLKVWRTFYGYTAPAELLKRKMNQVYSEYTATTKTMERKWANLQKLETETFLKIVMGELPLDAFDKFVADWKSQGGDDITKEVQQEVDKSKGK</sequence>
<comment type="caution">
    <text evidence="2">The sequence shown here is derived from an EMBL/GenBank/DDBJ whole genome shotgun (WGS) entry which is preliminary data.</text>
</comment>
<feature type="region of interest" description="Disordered" evidence="1">
    <location>
        <begin position="1"/>
        <end position="49"/>
    </location>
</feature>
<feature type="compositionally biased region" description="Basic and acidic residues" evidence="1">
    <location>
        <begin position="1"/>
        <end position="16"/>
    </location>
</feature>
<dbReference type="PANTHER" id="PTHR43649:SF12">
    <property type="entry name" value="DIACETYLCHITOBIOSE BINDING PROTEIN DASA"/>
    <property type="match status" value="1"/>
</dbReference>
<dbReference type="EMBL" id="QJVJ01000007">
    <property type="protein sequence ID" value="PYI53487.1"/>
    <property type="molecule type" value="Genomic_DNA"/>
</dbReference>
<feature type="region of interest" description="Disordered" evidence="1">
    <location>
        <begin position="80"/>
        <end position="108"/>
    </location>
</feature>
<dbReference type="InterPro" id="IPR050490">
    <property type="entry name" value="Bact_solute-bd_prot1"/>
</dbReference>
<feature type="compositionally biased region" description="Gly residues" evidence="1">
    <location>
        <begin position="80"/>
        <end position="89"/>
    </location>
</feature>
<proteinExistence type="predicted"/>
<gene>
    <name evidence="2" type="ORF">DLM86_17100</name>
</gene>
<dbReference type="AlphaFoldDB" id="A0A2V5KQB5"/>
<dbReference type="Gene3D" id="3.40.190.10">
    <property type="entry name" value="Periplasmic binding protein-like II"/>
    <property type="match status" value="3"/>
</dbReference>
<organism evidence="2 3">
    <name type="scientific">Paenibacillus flagellatus</name>
    <dbReference type="NCBI Taxonomy" id="2211139"/>
    <lineage>
        <taxon>Bacteria</taxon>
        <taxon>Bacillati</taxon>
        <taxon>Bacillota</taxon>
        <taxon>Bacilli</taxon>
        <taxon>Bacillales</taxon>
        <taxon>Paenibacillaceae</taxon>
        <taxon>Paenibacillus</taxon>
    </lineage>
</organism>
<dbReference type="InterPro" id="IPR006059">
    <property type="entry name" value="SBP"/>
</dbReference>
<dbReference type="Pfam" id="PF01547">
    <property type="entry name" value="SBP_bac_1"/>
    <property type="match status" value="1"/>
</dbReference>
<name>A0A2V5KQB5_9BACL</name>
<evidence type="ECO:0000313" key="3">
    <source>
        <dbReference type="Proteomes" id="UP000247476"/>
    </source>
</evidence>
<keyword evidence="3" id="KW-1185">Reference proteome</keyword>
<dbReference type="Proteomes" id="UP000247476">
    <property type="component" value="Unassembled WGS sequence"/>
</dbReference>
<evidence type="ECO:0000256" key="1">
    <source>
        <dbReference type="SAM" id="MobiDB-lite"/>
    </source>
</evidence>
<evidence type="ECO:0000313" key="2">
    <source>
        <dbReference type="EMBL" id="PYI53487.1"/>
    </source>
</evidence>
<reference evidence="2 3" key="1">
    <citation type="submission" date="2018-05" db="EMBL/GenBank/DDBJ databases">
        <title>Paenibacillus flagellatus sp. nov., isolated from selenium mineral soil.</title>
        <authorList>
            <person name="Dai X."/>
        </authorList>
    </citation>
    <scope>NUCLEOTIDE SEQUENCE [LARGE SCALE GENOMIC DNA]</scope>
    <source>
        <strain evidence="2 3">DXL2</strain>
    </source>
</reference>
<dbReference type="CDD" id="cd13580">
    <property type="entry name" value="PBP2_AlgQ_like_1"/>
    <property type="match status" value="1"/>
</dbReference>
<dbReference type="PANTHER" id="PTHR43649">
    <property type="entry name" value="ARABINOSE-BINDING PROTEIN-RELATED"/>
    <property type="match status" value="1"/>
</dbReference>
<accession>A0A2V5KQB5</accession>